<keyword evidence="3" id="KW-1185">Reference proteome</keyword>
<dbReference type="InterPro" id="IPR018028">
    <property type="entry name" value="Catalase"/>
</dbReference>
<dbReference type="InterPro" id="IPR020835">
    <property type="entry name" value="Catalase_sf"/>
</dbReference>
<dbReference type="STRING" id="441959.B8M0K9"/>
<dbReference type="PANTHER" id="PTHR11465:SF13">
    <property type="entry name" value="CATALASE (EUROFUNG)"/>
    <property type="match status" value="1"/>
</dbReference>
<dbReference type="GO" id="GO:0042542">
    <property type="term" value="P:response to hydrogen peroxide"/>
    <property type="evidence" value="ECO:0007669"/>
    <property type="project" value="TreeGrafter"/>
</dbReference>
<dbReference type="OrthoDB" id="4455270at2759"/>
<dbReference type="AlphaFoldDB" id="B8M0K9"/>
<proteinExistence type="predicted"/>
<gene>
    <name evidence="2" type="ORF">TSTA_085370</name>
</gene>
<sequence>MATHPLQSIGEVIGQTAVGGSRALGYLETTKDISNLTKLSLAHFLRSPGIKTPIVSTVTLRREFPDSARNPRGFAIKLYISERS</sequence>
<reference evidence="3" key="1">
    <citation type="journal article" date="2015" name="Genome Announc.">
        <title>Genome sequence of the AIDS-associated pathogen Penicillium marneffei (ATCC18224) and its near taxonomic relative Talaromyces stipitatus (ATCC10500).</title>
        <authorList>
            <person name="Nierman W.C."/>
            <person name="Fedorova-Abrams N.D."/>
            <person name="Andrianopoulos A."/>
        </authorList>
    </citation>
    <scope>NUCLEOTIDE SEQUENCE [LARGE SCALE GENOMIC DNA]</scope>
    <source>
        <strain evidence="3">ATCC 10500 / CBS 375.48 / QM 6759 / NRRL 1006</strain>
    </source>
</reference>
<dbReference type="Gene3D" id="2.40.180.10">
    <property type="entry name" value="Catalase core domain"/>
    <property type="match status" value="1"/>
</dbReference>
<evidence type="ECO:0000259" key="1">
    <source>
        <dbReference type="Pfam" id="PF00199"/>
    </source>
</evidence>
<dbReference type="PhylomeDB" id="B8M0K9"/>
<dbReference type="SUPFAM" id="SSF56634">
    <property type="entry name" value="Heme-dependent catalase-like"/>
    <property type="match status" value="1"/>
</dbReference>
<dbReference type="PANTHER" id="PTHR11465">
    <property type="entry name" value="CATALASE"/>
    <property type="match status" value="1"/>
</dbReference>
<evidence type="ECO:0000313" key="2">
    <source>
        <dbReference type="EMBL" id="EED21306.1"/>
    </source>
</evidence>
<dbReference type="Pfam" id="PF00199">
    <property type="entry name" value="Catalase"/>
    <property type="match status" value="1"/>
</dbReference>
<dbReference type="InParanoid" id="B8M0K9"/>
<dbReference type="GO" id="GO:0005777">
    <property type="term" value="C:peroxisome"/>
    <property type="evidence" value="ECO:0007669"/>
    <property type="project" value="TreeGrafter"/>
</dbReference>
<dbReference type="eggNOG" id="KOG0047">
    <property type="taxonomic scope" value="Eukaryota"/>
</dbReference>
<name>B8M0K9_TALSN</name>
<dbReference type="GO" id="GO:0020037">
    <property type="term" value="F:heme binding"/>
    <property type="evidence" value="ECO:0007669"/>
    <property type="project" value="InterPro"/>
</dbReference>
<dbReference type="GeneID" id="8106143"/>
<organism evidence="2 3">
    <name type="scientific">Talaromyces stipitatus (strain ATCC 10500 / CBS 375.48 / QM 6759 / NRRL 1006)</name>
    <name type="common">Penicillium stipitatum</name>
    <dbReference type="NCBI Taxonomy" id="441959"/>
    <lineage>
        <taxon>Eukaryota</taxon>
        <taxon>Fungi</taxon>
        <taxon>Dikarya</taxon>
        <taxon>Ascomycota</taxon>
        <taxon>Pezizomycotina</taxon>
        <taxon>Eurotiomycetes</taxon>
        <taxon>Eurotiomycetidae</taxon>
        <taxon>Eurotiales</taxon>
        <taxon>Trichocomaceae</taxon>
        <taxon>Talaromyces</taxon>
        <taxon>Talaromyces sect. Talaromyces</taxon>
    </lineage>
</organism>
<dbReference type="GO" id="GO:0042744">
    <property type="term" value="P:hydrogen peroxide catabolic process"/>
    <property type="evidence" value="ECO:0007669"/>
    <property type="project" value="TreeGrafter"/>
</dbReference>
<dbReference type="Proteomes" id="UP000001745">
    <property type="component" value="Unassembled WGS sequence"/>
</dbReference>
<dbReference type="RefSeq" id="XP_002478269.1">
    <property type="nucleotide sequence ID" value="XM_002478224.1"/>
</dbReference>
<dbReference type="InterPro" id="IPR011614">
    <property type="entry name" value="Catalase_core"/>
</dbReference>
<protein>
    <recommendedName>
        <fullName evidence="1">Catalase core domain-containing protein</fullName>
    </recommendedName>
</protein>
<feature type="domain" description="Catalase core" evidence="1">
    <location>
        <begin position="20"/>
        <end position="81"/>
    </location>
</feature>
<dbReference type="VEuPathDB" id="FungiDB:TSTA_085370"/>
<accession>B8M0K9</accession>
<dbReference type="GO" id="GO:0004096">
    <property type="term" value="F:catalase activity"/>
    <property type="evidence" value="ECO:0007669"/>
    <property type="project" value="InterPro"/>
</dbReference>
<evidence type="ECO:0000313" key="3">
    <source>
        <dbReference type="Proteomes" id="UP000001745"/>
    </source>
</evidence>
<dbReference type="GO" id="GO:0005739">
    <property type="term" value="C:mitochondrion"/>
    <property type="evidence" value="ECO:0007669"/>
    <property type="project" value="TreeGrafter"/>
</dbReference>
<dbReference type="EMBL" id="EQ962653">
    <property type="protein sequence ID" value="EED21306.1"/>
    <property type="molecule type" value="Genomic_DNA"/>
</dbReference>
<dbReference type="HOGENOM" id="CLU_2528997_0_0_1"/>